<protein>
    <submittedName>
        <fullName evidence="2">Hydrocephalus-inducing protein (Protein Hy-3)</fullName>
    </submittedName>
</protein>
<dbReference type="EMBL" id="CAXAMM010030335">
    <property type="protein sequence ID" value="CAK9066318.1"/>
    <property type="molecule type" value="Genomic_DNA"/>
</dbReference>
<feature type="region of interest" description="Disordered" evidence="1">
    <location>
        <begin position="35"/>
        <end position="54"/>
    </location>
</feature>
<gene>
    <name evidence="2" type="ORF">SCF082_LOCUS33789</name>
</gene>
<sequence>MPEVLEPGAQLQLRFDRATSRWHDRPRQIFYMPLTMTAGGDSTGSPSSGKPRVEKHKGTIFLGTPDGNAVCYELEGEASPPEVGSRIDAKVPCKKKHTQAVPVKNWLHERQGASIVAGMDYGSYSCRVGFATHEAGDAERAELEEAEEAELRLAVPEGPGGSRRWSAVLEETG</sequence>
<evidence type="ECO:0000313" key="2">
    <source>
        <dbReference type="EMBL" id="CAK9066318.1"/>
    </source>
</evidence>
<evidence type="ECO:0000256" key="1">
    <source>
        <dbReference type="SAM" id="MobiDB-lite"/>
    </source>
</evidence>
<dbReference type="PANTHER" id="PTHR23053">
    <property type="entry name" value="DLEC1 DELETED IN LUNG AND ESOPHAGEAL CANCER 1"/>
    <property type="match status" value="1"/>
</dbReference>
<dbReference type="InterPro" id="IPR033305">
    <property type="entry name" value="Hydin-like"/>
</dbReference>
<proteinExistence type="predicted"/>
<accession>A0ABP0NSI3</accession>
<dbReference type="Proteomes" id="UP001642464">
    <property type="component" value="Unassembled WGS sequence"/>
</dbReference>
<name>A0ABP0NSI3_9DINO</name>
<comment type="caution">
    <text evidence="2">The sequence shown here is derived from an EMBL/GenBank/DDBJ whole genome shotgun (WGS) entry which is preliminary data.</text>
</comment>
<dbReference type="PANTHER" id="PTHR23053:SF0">
    <property type="entry name" value="HYDROCEPHALUS-INDUCING PROTEIN HOMOLOG"/>
    <property type="match status" value="1"/>
</dbReference>
<keyword evidence="3" id="KW-1185">Reference proteome</keyword>
<evidence type="ECO:0000313" key="3">
    <source>
        <dbReference type="Proteomes" id="UP001642464"/>
    </source>
</evidence>
<organism evidence="2 3">
    <name type="scientific">Durusdinium trenchii</name>
    <dbReference type="NCBI Taxonomy" id="1381693"/>
    <lineage>
        <taxon>Eukaryota</taxon>
        <taxon>Sar</taxon>
        <taxon>Alveolata</taxon>
        <taxon>Dinophyceae</taxon>
        <taxon>Suessiales</taxon>
        <taxon>Symbiodiniaceae</taxon>
        <taxon>Durusdinium</taxon>
    </lineage>
</organism>
<reference evidence="2 3" key="1">
    <citation type="submission" date="2024-02" db="EMBL/GenBank/DDBJ databases">
        <authorList>
            <person name="Chen Y."/>
            <person name="Shah S."/>
            <person name="Dougan E. K."/>
            <person name="Thang M."/>
            <person name="Chan C."/>
        </authorList>
    </citation>
    <scope>NUCLEOTIDE SEQUENCE [LARGE SCALE GENOMIC DNA]</scope>
</reference>